<sequence length="63" mass="7503">MTIIRHQTISMNYQSLLLMNVFSFSLTTFTIVNIIFFNNFFLRLYNTRPTASLIFWIMNDADT</sequence>
<feature type="transmembrane region" description="Helical" evidence="1">
    <location>
        <begin position="21"/>
        <end position="42"/>
    </location>
</feature>
<reference evidence="2 3" key="1">
    <citation type="submission" date="2020-02" db="EMBL/GenBank/DDBJ databases">
        <title>Newly sequenced genome of strain CSTR1 showed variability in Candidatus Kuenenia stuttgartiensis genomes.</title>
        <authorList>
            <person name="Ding C."/>
            <person name="Adrian L."/>
        </authorList>
    </citation>
    <scope>NUCLEOTIDE SEQUENCE [LARGE SCALE GENOMIC DNA]</scope>
    <source>
        <strain evidence="2 3">CSTR1</strain>
    </source>
</reference>
<protein>
    <submittedName>
        <fullName evidence="2">Uncharacterized protein</fullName>
    </submittedName>
</protein>
<organism evidence="2 3">
    <name type="scientific">Kuenenia stuttgartiensis</name>
    <dbReference type="NCBI Taxonomy" id="174633"/>
    <lineage>
        <taxon>Bacteria</taxon>
        <taxon>Pseudomonadati</taxon>
        <taxon>Planctomycetota</taxon>
        <taxon>Candidatus Brocadiia</taxon>
        <taxon>Candidatus Brocadiales</taxon>
        <taxon>Candidatus Brocadiaceae</taxon>
        <taxon>Candidatus Kuenenia</taxon>
    </lineage>
</organism>
<dbReference type="EMBL" id="CP049055">
    <property type="protein sequence ID" value="QII11191.1"/>
    <property type="molecule type" value="Genomic_DNA"/>
</dbReference>
<evidence type="ECO:0000313" key="2">
    <source>
        <dbReference type="EMBL" id="QII11191.1"/>
    </source>
</evidence>
<proteinExistence type="predicted"/>
<name>A0A6G7GP28_KUEST</name>
<gene>
    <name evidence="2" type="ORF">KsCSTR_18120</name>
</gene>
<keyword evidence="1" id="KW-1133">Transmembrane helix</keyword>
<evidence type="ECO:0000313" key="3">
    <source>
        <dbReference type="Proteomes" id="UP000501926"/>
    </source>
</evidence>
<evidence type="ECO:0000256" key="1">
    <source>
        <dbReference type="SAM" id="Phobius"/>
    </source>
</evidence>
<keyword evidence="1" id="KW-0472">Membrane</keyword>
<dbReference type="AlphaFoldDB" id="A0A6G7GP28"/>
<accession>A0A6G7GP28</accession>
<dbReference type="Proteomes" id="UP000501926">
    <property type="component" value="Chromosome"/>
</dbReference>
<keyword evidence="1" id="KW-0812">Transmembrane</keyword>